<dbReference type="Proteomes" id="UP000011996">
    <property type="component" value="Unassembled WGS sequence"/>
</dbReference>
<sequence>MQKKTSVRYTSNTDETHSVKFLTALPALRKDVNPVQAGFALIEDERSTLFDSRCPKRER</sequence>
<name>M5S8W3_9BACT</name>
<protein>
    <submittedName>
        <fullName evidence="1">Uncharacterized protein</fullName>
    </submittedName>
</protein>
<evidence type="ECO:0000313" key="1">
    <source>
        <dbReference type="EMBL" id="EMI24102.1"/>
    </source>
</evidence>
<accession>M5S8W3</accession>
<dbReference type="EMBL" id="ANOF01000170">
    <property type="protein sequence ID" value="EMI24102.1"/>
    <property type="molecule type" value="Genomic_DNA"/>
</dbReference>
<comment type="caution">
    <text evidence="1">The sequence shown here is derived from an EMBL/GenBank/DDBJ whole genome shotgun (WGS) entry which is preliminary data.</text>
</comment>
<organism evidence="1 2">
    <name type="scientific">Rhodopirellula europaea SH398</name>
    <dbReference type="NCBI Taxonomy" id="1263868"/>
    <lineage>
        <taxon>Bacteria</taxon>
        <taxon>Pseudomonadati</taxon>
        <taxon>Planctomycetota</taxon>
        <taxon>Planctomycetia</taxon>
        <taxon>Pirellulales</taxon>
        <taxon>Pirellulaceae</taxon>
        <taxon>Rhodopirellula</taxon>
    </lineage>
</organism>
<dbReference type="STRING" id="1263868.RESH_05313"/>
<proteinExistence type="predicted"/>
<evidence type="ECO:0000313" key="2">
    <source>
        <dbReference type="Proteomes" id="UP000011996"/>
    </source>
</evidence>
<reference evidence="1 2" key="1">
    <citation type="journal article" date="2013" name="Mar. Genomics">
        <title>Expression of sulfatases in Rhodopirellula baltica and the diversity of sulfatases in the genus Rhodopirellula.</title>
        <authorList>
            <person name="Wegner C.E."/>
            <person name="Richter-Heitmann T."/>
            <person name="Klindworth A."/>
            <person name="Klockow C."/>
            <person name="Richter M."/>
            <person name="Achstetter T."/>
            <person name="Glockner F.O."/>
            <person name="Harder J."/>
        </authorList>
    </citation>
    <scope>NUCLEOTIDE SEQUENCE [LARGE SCALE GENOMIC DNA]</scope>
    <source>
        <strain evidence="1 2">SH398</strain>
    </source>
</reference>
<gene>
    <name evidence="1" type="ORF">RESH_05313</name>
</gene>
<dbReference type="AlphaFoldDB" id="M5S8W3"/>